<dbReference type="AlphaFoldDB" id="A0AAV4UK98"/>
<dbReference type="Proteomes" id="UP001054945">
    <property type="component" value="Unassembled WGS sequence"/>
</dbReference>
<protein>
    <submittedName>
        <fullName evidence="1">Uncharacterized protein</fullName>
    </submittedName>
</protein>
<name>A0AAV4UK98_CAEEX</name>
<dbReference type="EMBL" id="BPLR01013044">
    <property type="protein sequence ID" value="GIY58255.1"/>
    <property type="molecule type" value="Genomic_DNA"/>
</dbReference>
<organism evidence="1 2">
    <name type="scientific">Caerostris extrusa</name>
    <name type="common">Bark spider</name>
    <name type="synonym">Caerostris bankana</name>
    <dbReference type="NCBI Taxonomy" id="172846"/>
    <lineage>
        <taxon>Eukaryota</taxon>
        <taxon>Metazoa</taxon>
        <taxon>Ecdysozoa</taxon>
        <taxon>Arthropoda</taxon>
        <taxon>Chelicerata</taxon>
        <taxon>Arachnida</taxon>
        <taxon>Araneae</taxon>
        <taxon>Araneomorphae</taxon>
        <taxon>Entelegynae</taxon>
        <taxon>Araneoidea</taxon>
        <taxon>Araneidae</taxon>
        <taxon>Caerostris</taxon>
    </lineage>
</organism>
<comment type="caution">
    <text evidence="1">The sequence shown here is derived from an EMBL/GenBank/DDBJ whole genome shotgun (WGS) entry which is preliminary data.</text>
</comment>
<keyword evidence="2" id="KW-1185">Reference proteome</keyword>
<proteinExistence type="predicted"/>
<evidence type="ECO:0000313" key="2">
    <source>
        <dbReference type="Proteomes" id="UP001054945"/>
    </source>
</evidence>
<gene>
    <name evidence="1" type="ORF">CEXT_698061</name>
</gene>
<sequence>MAQTPAAAKREVLFLFHPPVFLPPDNRQNVIHKRTATSEERDSRTGEVFPRFVKWLQRLNRYYFLLLSAIVEKKVLLRLTLRYSYHQETFAKASCSLAYAPFESWPGMAQATAAIKEGGSFFLVFPFQSSSILITDRMSFIKNSDIGVAWLKNWRSFSVISETVPRAVIIFYEVLSFRKRFR</sequence>
<accession>A0AAV4UK98</accession>
<evidence type="ECO:0000313" key="1">
    <source>
        <dbReference type="EMBL" id="GIY58255.1"/>
    </source>
</evidence>
<reference evidence="1 2" key="1">
    <citation type="submission" date="2021-06" db="EMBL/GenBank/DDBJ databases">
        <title>Caerostris extrusa draft genome.</title>
        <authorList>
            <person name="Kono N."/>
            <person name="Arakawa K."/>
        </authorList>
    </citation>
    <scope>NUCLEOTIDE SEQUENCE [LARGE SCALE GENOMIC DNA]</scope>
</reference>